<protein>
    <recommendedName>
        <fullName evidence="3">Lipoprotein</fullName>
    </recommendedName>
</protein>
<dbReference type="RefSeq" id="WP_146865804.1">
    <property type="nucleotide sequence ID" value="NZ_BKAU01000005.1"/>
</dbReference>
<gene>
    <name evidence="1" type="ORF">CCY01nite_40940</name>
</gene>
<accession>A0A512RQ65</accession>
<evidence type="ECO:0008006" key="3">
    <source>
        <dbReference type="Google" id="ProtNLM"/>
    </source>
</evidence>
<name>A0A512RQ65_9BACT</name>
<dbReference type="EMBL" id="BKAU01000005">
    <property type="protein sequence ID" value="GEP97834.1"/>
    <property type="molecule type" value="Genomic_DNA"/>
</dbReference>
<evidence type="ECO:0000313" key="2">
    <source>
        <dbReference type="Proteomes" id="UP000321436"/>
    </source>
</evidence>
<organism evidence="1 2">
    <name type="scientific">Chitinophaga cymbidii</name>
    <dbReference type="NCBI Taxonomy" id="1096750"/>
    <lineage>
        <taxon>Bacteria</taxon>
        <taxon>Pseudomonadati</taxon>
        <taxon>Bacteroidota</taxon>
        <taxon>Chitinophagia</taxon>
        <taxon>Chitinophagales</taxon>
        <taxon>Chitinophagaceae</taxon>
        <taxon>Chitinophaga</taxon>
    </lineage>
</organism>
<reference evidence="1 2" key="1">
    <citation type="submission" date="2019-07" db="EMBL/GenBank/DDBJ databases">
        <title>Whole genome shotgun sequence of Chitinophaga cymbidii NBRC 109752.</title>
        <authorList>
            <person name="Hosoyama A."/>
            <person name="Uohara A."/>
            <person name="Ohji S."/>
            <person name="Ichikawa N."/>
        </authorList>
    </citation>
    <scope>NUCLEOTIDE SEQUENCE [LARGE SCALE GENOMIC DNA]</scope>
    <source>
        <strain evidence="1 2">NBRC 109752</strain>
    </source>
</reference>
<dbReference type="AlphaFoldDB" id="A0A512RQ65"/>
<dbReference type="Proteomes" id="UP000321436">
    <property type="component" value="Unassembled WGS sequence"/>
</dbReference>
<dbReference type="OrthoDB" id="1100648at2"/>
<dbReference type="PROSITE" id="PS51257">
    <property type="entry name" value="PROKAR_LIPOPROTEIN"/>
    <property type="match status" value="1"/>
</dbReference>
<dbReference type="Gene3D" id="3.40.390.70">
    <property type="match status" value="1"/>
</dbReference>
<evidence type="ECO:0000313" key="1">
    <source>
        <dbReference type="EMBL" id="GEP97834.1"/>
    </source>
</evidence>
<keyword evidence="2" id="KW-1185">Reference proteome</keyword>
<comment type="caution">
    <text evidence="1">The sequence shown here is derived from an EMBL/GenBank/DDBJ whole genome shotgun (WGS) entry which is preliminary data.</text>
</comment>
<sequence>MKHIFLLAFTGLLLAACKKDTPIGPPIGIEPDYVLPQGDAPEEANNKIQQLYDTYGSYFLYNFTQKDFEWIQSTSTGAGRIDTAVLGDPAYTSDMLAFLDDVWLKFLPEDFKKEGGIPYRVFIMDSIRQYRPGYPPGMEYLNFDFKVIGKALAFSGMNAGLRTMTPEQKLAKKKVIMVAMWNYYIGNKFLDIPQAFYTVSNYAAPKPATPVNAANPENLEAYRQKGFLPSSYNTVTGNPFEWLANDYSWVTNGKSNDLNSFVFHLLQRTDEEMAPYLDNYPLIKEKFDILIDHFMDKYQLDVRAIANATY</sequence>
<proteinExistence type="predicted"/>